<feature type="transmembrane region" description="Helical" evidence="1">
    <location>
        <begin position="43"/>
        <end position="64"/>
    </location>
</feature>
<keyword evidence="1" id="KW-0812">Transmembrane</keyword>
<feature type="transmembrane region" description="Helical" evidence="1">
    <location>
        <begin position="12"/>
        <end position="31"/>
    </location>
</feature>
<dbReference type="RefSeq" id="WP_213435277.1">
    <property type="nucleotide sequence ID" value="NZ_AP024545.1"/>
</dbReference>
<organism evidence="2 3">
    <name type="scientific">Noviluteimonas caseinilytica</name>
    <dbReference type="NCBI Taxonomy" id="2675101"/>
    <lineage>
        <taxon>Bacteria</taxon>
        <taxon>Pseudomonadati</taxon>
        <taxon>Pseudomonadota</taxon>
        <taxon>Gammaproteobacteria</taxon>
        <taxon>Lysobacterales</taxon>
        <taxon>Lysobacteraceae</taxon>
        <taxon>Noviluteimonas</taxon>
    </lineage>
</organism>
<keyword evidence="1" id="KW-0472">Membrane</keyword>
<accession>A0ABM7Q1Z1</accession>
<gene>
    <name evidence="2" type="ORF">LYSCAS_02870</name>
</gene>
<feature type="transmembrane region" description="Helical" evidence="1">
    <location>
        <begin position="85"/>
        <end position="112"/>
    </location>
</feature>
<reference evidence="2 3" key="1">
    <citation type="submission" date="2021-03" db="EMBL/GenBank/DDBJ databases">
        <title>Complete Genome Sequences of Two Lysobacter Strains Isolated from Sea Water (Lysobacter caseinilyticus) and Soil (Lysobacter helvus) in South Korea.</title>
        <authorList>
            <person name="Watanabe Y."/>
            <person name="Arakawa K."/>
        </authorList>
    </citation>
    <scope>NUCLEOTIDE SEQUENCE [LARGE SCALE GENOMIC DNA]</scope>
    <source>
        <strain evidence="2 3">KVB24</strain>
    </source>
</reference>
<keyword evidence="3" id="KW-1185">Reference proteome</keyword>
<evidence type="ECO:0000313" key="3">
    <source>
        <dbReference type="Proteomes" id="UP000681317"/>
    </source>
</evidence>
<dbReference type="EMBL" id="AP024545">
    <property type="protein sequence ID" value="BCT91263.1"/>
    <property type="molecule type" value="Genomic_DNA"/>
</dbReference>
<keyword evidence="1" id="KW-1133">Transmembrane helix</keyword>
<evidence type="ECO:0000313" key="2">
    <source>
        <dbReference type="EMBL" id="BCT91263.1"/>
    </source>
</evidence>
<evidence type="ECO:0000256" key="1">
    <source>
        <dbReference type="SAM" id="Phobius"/>
    </source>
</evidence>
<evidence type="ECO:0008006" key="4">
    <source>
        <dbReference type="Google" id="ProtNLM"/>
    </source>
</evidence>
<feature type="transmembrane region" description="Helical" evidence="1">
    <location>
        <begin position="124"/>
        <end position="145"/>
    </location>
</feature>
<dbReference type="Proteomes" id="UP000681317">
    <property type="component" value="Chromosome"/>
</dbReference>
<sequence length="605" mass="65573">MWDLLKAELLRFRPWALGYAAVHVVWLGFLTRVVDLAQQPLTVYQAVGAVYGATGLLLGLYQMGGYRRPNTWLNLLHRPMPPWQVAAALCAAGAVILAVGVLLPTLVIGVWQDTLTARVVDMRHWFLCLSGWLLACCGYLAGAYAMLANKRYGFAAAAVLLFLALSQATGFGALAVQGLSLALLAALVLVAFRPDLGQPPRGVAGTVLASGVLMFSMFFALVLLGFGVEAVWIAQGSHPNNMAVPYAGGEKESEVAEGKALMAMGLRDARDPEARLWREQAGISEIFQIGPGMTSMPVRNELTNVVPMEFDDDERRVRWVFSHDTMRFQGYSLVDGRSAGTMGVDGDHPFPSPTMPGPDGVLVNASTVYQFDPDAGLVLPRATLPKGETLTGYATVGDDIALLSDRALYFYDARALADDDAMLQPRLRVPVPGKMGDVQRIDIMELLDGYLISVLDARSSYNAEGTAPFQQMLRVTDEGRVTDVGRRVLRFDYPVAWRFQNWYPSPLLYNAQRAAKRALSGPTPATDKATPPVPRGAQLTALVLLALSALLAAWRVRRLALSKAAKAAWVIACAVLGVPAVLALWLLYPPRETLDEAPLTQPALA</sequence>
<feature type="transmembrane region" description="Helical" evidence="1">
    <location>
        <begin position="536"/>
        <end position="556"/>
    </location>
</feature>
<protein>
    <recommendedName>
        <fullName evidence="4">ABC transporter permease</fullName>
    </recommendedName>
</protein>
<proteinExistence type="predicted"/>
<name>A0ABM7Q1Z1_9GAMM</name>
<feature type="transmembrane region" description="Helical" evidence="1">
    <location>
        <begin position="204"/>
        <end position="228"/>
    </location>
</feature>
<feature type="transmembrane region" description="Helical" evidence="1">
    <location>
        <begin position="174"/>
        <end position="192"/>
    </location>
</feature>
<feature type="transmembrane region" description="Helical" evidence="1">
    <location>
        <begin position="568"/>
        <end position="588"/>
    </location>
</feature>